<protein>
    <recommendedName>
        <fullName evidence="1">Pyrin domain-containing protein</fullName>
    </recommendedName>
</protein>
<organism evidence="2 3">
    <name type="scientific">Galemys pyrenaicus</name>
    <name type="common">Iberian desman</name>
    <name type="synonym">Pyrenean desman</name>
    <dbReference type="NCBI Taxonomy" id="202257"/>
    <lineage>
        <taxon>Eukaryota</taxon>
        <taxon>Metazoa</taxon>
        <taxon>Chordata</taxon>
        <taxon>Craniata</taxon>
        <taxon>Vertebrata</taxon>
        <taxon>Euteleostomi</taxon>
        <taxon>Mammalia</taxon>
        <taxon>Eutheria</taxon>
        <taxon>Laurasiatheria</taxon>
        <taxon>Eulipotyphla</taxon>
        <taxon>Talpidae</taxon>
        <taxon>Galemys</taxon>
    </lineage>
</organism>
<reference evidence="2" key="1">
    <citation type="journal article" date="2021" name="Evol. Appl.">
        <title>The genome of the Pyrenean desman and the effects of bottlenecks and inbreeding on the genomic landscape of an endangered species.</title>
        <authorList>
            <person name="Escoda L."/>
            <person name="Castresana J."/>
        </authorList>
    </citation>
    <scope>NUCLEOTIDE SEQUENCE</scope>
    <source>
        <strain evidence="2">IBE-C5619</strain>
    </source>
</reference>
<dbReference type="SMART" id="SM01289">
    <property type="entry name" value="PYRIN"/>
    <property type="match status" value="1"/>
</dbReference>
<evidence type="ECO:0000313" key="3">
    <source>
        <dbReference type="Proteomes" id="UP000700334"/>
    </source>
</evidence>
<proteinExistence type="predicted"/>
<gene>
    <name evidence="2" type="ORF">J0S82_006408</name>
</gene>
<name>A0A8J6AF10_GALPY</name>
<dbReference type="EMBL" id="JAGFMF010011892">
    <property type="protein sequence ID" value="KAG8510169.1"/>
    <property type="molecule type" value="Genomic_DNA"/>
</dbReference>
<dbReference type="Pfam" id="PF02758">
    <property type="entry name" value="PYRIN"/>
    <property type="match status" value="1"/>
</dbReference>
<sequence>MSFPGPFCGDPWDRLLSCLVRLDSHQLEELKLQLQAPELLPAAPRPFSWADLRALEPAPLLGLLQAHFLEADAWGLVLGALERMGLAELGADARAARAGECSARG</sequence>
<comment type="caution">
    <text evidence="2">The sequence shown here is derived from an EMBL/GenBank/DDBJ whole genome shotgun (WGS) entry which is preliminary data.</text>
</comment>
<dbReference type="Gene3D" id="1.10.533.10">
    <property type="entry name" value="Death Domain, Fas"/>
    <property type="match status" value="1"/>
</dbReference>
<accession>A0A8J6AF10</accession>
<keyword evidence="3" id="KW-1185">Reference proteome</keyword>
<dbReference type="Proteomes" id="UP000700334">
    <property type="component" value="Unassembled WGS sequence"/>
</dbReference>
<dbReference type="SUPFAM" id="SSF47986">
    <property type="entry name" value="DEATH domain"/>
    <property type="match status" value="1"/>
</dbReference>
<evidence type="ECO:0000259" key="1">
    <source>
        <dbReference type="SMART" id="SM01289"/>
    </source>
</evidence>
<dbReference type="InterPro" id="IPR004020">
    <property type="entry name" value="DAPIN"/>
</dbReference>
<dbReference type="InterPro" id="IPR011029">
    <property type="entry name" value="DEATH-like_dom_sf"/>
</dbReference>
<feature type="domain" description="Pyrin" evidence="1">
    <location>
        <begin position="11"/>
        <end position="95"/>
    </location>
</feature>
<evidence type="ECO:0000313" key="2">
    <source>
        <dbReference type="EMBL" id="KAG8510169.1"/>
    </source>
</evidence>
<dbReference type="AlphaFoldDB" id="A0A8J6AF10"/>